<comment type="caution">
    <text evidence="2">The sequence shown here is derived from an EMBL/GenBank/DDBJ whole genome shotgun (WGS) entry which is preliminary data.</text>
</comment>
<evidence type="ECO:0000313" key="2">
    <source>
        <dbReference type="EMBL" id="RIA55113.1"/>
    </source>
</evidence>
<dbReference type="Proteomes" id="UP000266273">
    <property type="component" value="Unassembled WGS sequence"/>
</dbReference>
<accession>A0A397Q2F0</accession>
<proteinExistence type="predicted"/>
<dbReference type="EMBL" id="QXDF01000001">
    <property type="protein sequence ID" value="RIA55113.1"/>
    <property type="molecule type" value="Genomic_DNA"/>
</dbReference>
<evidence type="ECO:0000256" key="1">
    <source>
        <dbReference type="SAM" id="MobiDB-lite"/>
    </source>
</evidence>
<dbReference type="RefSeq" id="WP_119060064.1">
    <property type="nucleotide sequence ID" value="NZ_QXDF01000001.1"/>
</dbReference>
<organism evidence="2 3">
    <name type="scientific">Dichotomicrobium thermohalophilum</name>
    <dbReference type="NCBI Taxonomy" id="933063"/>
    <lineage>
        <taxon>Bacteria</taxon>
        <taxon>Pseudomonadati</taxon>
        <taxon>Pseudomonadota</taxon>
        <taxon>Alphaproteobacteria</taxon>
        <taxon>Hyphomicrobiales</taxon>
        <taxon>Hyphomicrobiaceae</taxon>
        <taxon>Dichotomicrobium</taxon>
    </lineage>
</organism>
<sequence length="80" mass="9180">MNADEFEAEISYLLNQMEHQPEDRYELYLQLQERIHEMQAYGMPIPEDLQRFVRDLEREFTQGAELGEEGEGDGGGDGGG</sequence>
<protein>
    <submittedName>
        <fullName evidence="2">Uncharacterized protein</fullName>
    </submittedName>
</protein>
<dbReference type="OrthoDB" id="9808314at2"/>
<evidence type="ECO:0000313" key="3">
    <source>
        <dbReference type="Proteomes" id="UP000266273"/>
    </source>
</evidence>
<reference evidence="2 3" key="1">
    <citation type="submission" date="2018-08" db="EMBL/GenBank/DDBJ databases">
        <title>Genomic Encyclopedia of Archaeal and Bacterial Type Strains, Phase II (KMG-II): from individual species to whole genera.</title>
        <authorList>
            <person name="Goeker M."/>
        </authorList>
    </citation>
    <scope>NUCLEOTIDE SEQUENCE [LARGE SCALE GENOMIC DNA]</scope>
    <source>
        <strain evidence="2 3">DSM 5002</strain>
    </source>
</reference>
<keyword evidence="3" id="KW-1185">Reference proteome</keyword>
<dbReference type="AlphaFoldDB" id="A0A397Q2F0"/>
<gene>
    <name evidence="2" type="ORF">BXY53_0166</name>
</gene>
<name>A0A397Q2F0_9HYPH</name>
<feature type="region of interest" description="Disordered" evidence="1">
    <location>
        <begin position="60"/>
        <end position="80"/>
    </location>
</feature>